<feature type="transmembrane region" description="Helical" evidence="15">
    <location>
        <begin position="76"/>
        <end position="94"/>
    </location>
</feature>
<dbReference type="RefSeq" id="WP_386823135.1">
    <property type="nucleotide sequence ID" value="NZ_JBHTIF010000001.1"/>
</dbReference>
<organism evidence="16 17">
    <name type="scientific">Lysobacter brunescens</name>
    <dbReference type="NCBI Taxonomy" id="262323"/>
    <lineage>
        <taxon>Bacteria</taxon>
        <taxon>Pseudomonadati</taxon>
        <taxon>Pseudomonadota</taxon>
        <taxon>Gammaproteobacteria</taxon>
        <taxon>Lysobacterales</taxon>
        <taxon>Lysobacteraceae</taxon>
        <taxon>Lysobacter</taxon>
    </lineage>
</organism>
<reference evidence="17" key="1">
    <citation type="journal article" date="2019" name="Int. J. Syst. Evol. Microbiol.">
        <title>The Global Catalogue of Microorganisms (GCM) 10K type strain sequencing project: providing services to taxonomists for standard genome sequencing and annotation.</title>
        <authorList>
            <consortium name="The Broad Institute Genomics Platform"/>
            <consortium name="The Broad Institute Genome Sequencing Center for Infectious Disease"/>
            <person name="Wu L."/>
            <person name="Ma J."/>
        </authorList>
    </citation>
    <scope>NUCLEOTIDE SEQUENCE [LARGE SCALE GENOMIC DNA]</scope>
    <source>
        <strain evidence="17">CCUG 55585</strain>
    </source>
</reference>
<dbReference type="Proteomes" id="UP001597110">
    <property type="component" value="Unassembled WGS sequence"/>
</dbReference>
<keyword evidence="11 14" id="KW-1015">Disulfide bond</keyword>
<evidence type="ECO:0000256" key="2">
    <source>
        <dbReference type="ARBA" id="ARBA00008823"/>
    </source>
</evidence>
<dbReference type="EMBL" id="JBHTIF010000001">
    <property type="protein sequence ID" value="MFD0725542.1"/>
    <property type="molecule type" value="Genomic_DNA"/>
</dbReference>
<dbReference type="HAMAP" id="MF_00286">
    <property type="entry name" value="DsbB"/>
    <property type="match status" value="1"/>
</dbReference>
<dbReference type="Gene3D" id="1.20.1550.10">
    <property type="entry name" value="DsbB-like"/>
    <property type="match status" value="1"/>
</dbReference>
<evidence type="ECO:0000256" key="5">
    <source>
        <dbReference type="ARBA" id="ARBA00022519"/>
    </source>
</evidence>
<evidence type="ECO:0000256" key="1">
    <source>
        <dbReference type="ARBA" id="ARBA00004429"/>
    </source>
</evidence>
<dbReference type="PANTHER" id="PTHR36570">
    <property type="entry name" value="DISULFIDE BOND FORMATION PROTEIN B"/>
    <property type="match status" value="1"/>
</dbReference>
<evidence type="ECO:0000256" key="12">
    <source>
        <dbReference type="ARBA" id="ARBA00023186"/>
    </source>
</evidence>
<evidence type="ECO:0000256" key="7">
    <source>
        <dbReference type="ARBA" id="ARBA00022982"/>
    </source>
</evidence>
<keyword evidence="17" id="KW-1185">Reference proteome</keyword>
<keyword evidence="13 14" id="KW-0676">Redox-active center</keyword>
<evidence type="ECO:0000256" key="3">
    <source>
        <dbReference type="ARBA" id="ARBA00022448"/>
    </source>
</evidence>
<evidence type="ECO:0000256" key="4">
    <source>
        <dbReference type="ARBA" id="ARBA00022475"/>
    </source>
</evidence>
<feature type="topological domain" description="Cytoplasmic" evidence="14">
    <location>
        <begin position="1"/>
        <end position="13"/>
    </location>
</feature>
<keyword evidence="7 14" id="KW-0249">Electron transport</keyword>
<proteinExistence type="inferred from homology"/>
<evidence type="ECO:0000313" key="16">
    <source>
        <dbReference type="EMBL" id="MFD0725542.1"/>
    </source>
</evidence>
<dbReference type="InterPro" id="IPR022920">
    <property type="entry name" value="Disulphide_bond_form_DsbB"/>
</dbReference>
<dbReference type="InterPro" id="IPR050183">
    <property type="entry name" value="DsbB"/>
</dbReference>
<keyword evidence="3 14" id="KW-0813">Transport</keyword>
<evidence type="ECO:0000256" key="8">
    <source>
        <dbReference type="ARBA" id="ARBA00022989"/>
    </source>
</evidence>
<comment type="similarity">
    <text evidence="2 14">Belongs to the DsbB family.</text>
</comment>
<dbReference type="InterPro" id="IPR023380">
    <property type="entry name" value="DsbB-like_sf"/>
</dbReference>
<accession>A0ABW2YAW3</accession>
<comment type="function">
    <text evidence="14">Required for disulfide bond formation in some periplasmic proteins. Acts by oxidizing the DsbA protein.</text>
</comment>
<feature type="topological domain" description="Periplasmic" evidence="14">
    <location>
        <begin position="31"/>
        <end position="48"/>
    </location>
</feature>
<gene>
    <name evidence="14" type="primary">dsbB</name>
    <name evidence="16" type="ORF">ACFQ0E_08020</name>
</gene>
<feature type="transmembrane region" description="Helical" evidence="15">
    <location>
        <begin position="44"/>
        <end position="64"/>
    </location>
</feature>
<evidence type="ECO:0000256" key="11">
    <source>
        <dbReference type="ARBA" id="ARBA00023157"/>
    </source>
</evidence>
<feature type="topological domain" description="Cytoplasmic" evidence="14">
    <location>
        <begin position="167"/>
        <end position="173"/>
    </location>
</feature>
<keyword evidence="12 14" id="KW-0143">Chaperone</keyword>
<evidence type="ECO:0000256" key="9">
    <source>
        <dbReference type="ARBA" id="ARBA00023002"/>
    </source>
</evidence>
<dbReference type="PANTHER" id="PTHR36570:SF3">
    <property type="entry name" value="DISULFIDE BOND FORMATION PROTEIN B"/>
    <property type="match status" value="1"/>
</dbReference>
<dbReference type="InterPro" id="IPR003752">
    <property type="entry name" value="DiS_bond_form_DsbB/BdbC"/>
</dbReference>
<evidence type="ECO:0000256" key="6">
    <source>
        <dbReference type="ARBA" id="ARBA00022692"/>
    </source>
</evidence>
<keyword evidence="10 14" id="KW-0472">Membrane</keyword>
<keyword evidence="9 14" id="KW-0560">Oxidoreductase</keyword>
<dbReference type="SUPFAM" id="SSF158442">
    <property type="entry name" value="DsbB-like"/>
    <property type="match status" value="1"/>
</dbReference>
<evidence type="ECO:0000256" key="15">
    <source>
        <dbReference type="SAM" id="Phobius"/>
    </source>
</evidence>
<dbReference type="Pfam" id="PF02600">
    <property type="entry name" value="DsbB"/>
    <property type="match status" value="1"/>
</dbReference>
<feature type="disulfide bond" description="Redox-active" evidence="14">
    <location>
        <begin position="40"/>
        <end position="43"/>
    </location>
</feature>
<comment type="caution">
    <text evidence="16">The sequence shown here is derived from an EMBL/GenBank/DDBJ whole genome shotgun (WGS) entry which is preliminary data.</text>
</comment>
<comment type="subcellular location">
    <subcellularLocation>
        <location evidence="1">Cell inner membrane</location>
        <topology evidence="1">Multi-pass membrane protein</topology>
    </subcellularLocation>
    <subcellularLocation>
        <location evidence="14">Cell membrane</location>
        <topology evidence="14">Multi-pass membrane protein</topology>
    </subcellularLocation>
</comment>
<protein>
    <recommendedName>
        <fullName evidence="14">Disulfide bond formation protein B</fullName>
    </recommendedName>
    <alternativeName>
        <fullName evidence="14">Disulfide oxidoreductase</fullName>
    </alternativeName>
</protein>
<evidence type="ECO:0000256" key="14">
    <source>
        <dbReference type="HAMAP-Rule" id="MF_00286"/>
    </source>
</evidence>
<keyword evidence="5" id="KW-0997">Cell inner membrane</keyword>
<evidence type="ECO:0000256" key="13">
    <source>
        <dbReference type="ARBA" id="ARBA00023284"/>
    </source>
</evidence>
<feature type="transmembrane region" description="Helical" evidence="15">
    <location>
        <begin position="147"/>
        <end position="165"/>
    </location>
</feature>
<keyword evidence="4 14" id="KW-1003">Cell membrane</keyword>
<sequence length="173" mass="18812">MQANPLRWSFRLQFLLGFLACAALIGFALFSQEVWGLVPCPLCIFQRVAFAALGVVFLFGAAFAPKGRFGRGSFGMLALLAGAVGIYIAGKHVWLTTLPPDQVPACGPTLSWLLENNSYLQVFSTVLNGSGECAKVDWTFLGLSMPAWSLVWFILLTLFALYAAFKPSPSTPR</sequence>
<comment type="caution">
    <text evidence="14">Lacks conserved residue(s) required for the propagation of feature annotation.</text>
</comment>
<name>A0ABW2YAW3_9GAMM</name>
<keyword evidence="8 14" id="KW-1133">Transmembrane helix</keyword>
<keyword evidence="6 14" id="KW-0812">Transmembrane</keyword>
<evidence type="ECO:0000313" key="17">
    <source>
        <dbReference type="Proteomes" id="UP001597110"/>
    </source>
</evidence>
<evidence type="ECO:0000256" key="10">
    <source>
        <dbReference type="ARBA" id="ARBA00023136"/>
    </source>
</evidence>
<dbReference type="NCBIfam" id="NF003354">
    <property type="entry name" value="PRK04388.1"/>
    <property type="match status" value="1"/>
</dbReference>
<feature type="transmembrane region" description="Helical" evidence="15">
    <location>
        <begin position="12"/>
        <end position="32"/>
    </location>
</feature>